<keyword evidence="3" id="KW-1185">Reference proteome</keyword>
<evidence type="ECO:0000256" key="1">
    <source>
        <dbReference type="SAM" id="MobiDB-lite"/>
    </source>
</evidence>
<comment type="caution">
    <text evidence="2">The sequence shown here is derived from an EMBL/GenBank/DDBJ whole genome shotgun (WGS) entry which is preliminary data.</text>
</comment>
<dbReference type="EMBL" id="BGZK01000126">
    <property type="protein sequence ID" value="GBP21204.1"/>
    <property type="molecule type" value="Genomic_DNA"/>
</dbReference>
<sequence>MVGRPSRKSFKRCDLRSTKTDLAWCFMVTVRDAKKTWRSFSELLTGARADPVEVIKKYSEEECVKELIHDWEIEQECEDSSEESEKKHKGDNAFCDGKSMSGSSSSDDNIPLSIYAGYH</sequence>
<feature type="region of interest" description="Disordered" evidence="1">
    <location>
        <begin position="76"/>
        <end position="119"/>
    </location>
</feature>
<evidence type="ECO:0000313" key="2">
    <source>
        <dbReference type="EMBL" id="GBP21204.1"/>
    </source>
</evidence>
<gene>
    <name evidence="2" type="ORF">EVAR_84327_1</name>
</gene>
<dbReference type="Proteomes" id="UP000299102">
    <property type="component" value="Unassembled WGS sequence"/>
</dbReference>
<reference evidence="2 3" key="1">
    <citation type="journal article" date="2019" name="Commun. Biol.">
        <title>The bagworm genome reveals a unique fibroin gene that provides high tensile strength.</title>
        <authorList>
            <person name="Kono N."/>
            <person name="Nakamura H."/>
            <person name="Ohtoshi R."/>
            <person name="Tomita M."/>
            <person name="Numata K."/>
            <person name="Arakawa K."/>
        </authorList>
    </citation>
    <scope>NUCLEOTIDE SEQUENCE [LARGE SCALE GENOMIC DNA]</scope>
</reference>
<dbReference type="AlphaFoldDB" id="A0A4C1U5F4"/>
<organism evidence="2 3">
    <name type="scientific">Eumeta variegata</name>
    <name type="common">Bagworm moth</name>
    <name type="synonym">Eumeta japonica</name>
    <dbReference type="NCBI Taxonomy" id="151549"/>
    <lineage>
        <taxon>Eukaryota</taxon>
        <taxon>Metazoa</taxon>
        <taxon>Ecdysozoa</taxon>
        <taxon>Arthropoda</taxon>
        <taxon>Hexapoda</taxon>
        <taxon>Insecta</taxon>
        <taxon>Pterygota</taxon>
        <taxon>Neoptera</taxon>
        <taxon>Endopterygota</taxon>
        <taxon>Lepidoptera</taxon>
        <taxon>Glossata</taxon>
        <taxon>Ditrysia</taxon>
        <taxon>Tineoidea</taxon>
        <taxon>Psychidae</taxon>
        <taxon>Oiketicinae</taxon>
        <taxon>Eumeta</taxon>
    </lineage>
</organism>
<protein>
    <submittedName>
        <fullName evidence="2">Uncharacterized protein</fullName>
    </submittedName>
</protein>
<name>A0A4C1U5F4_EUMVA</name>
<evidence type="ECO:0000313" key="3">
    <source>
        <dbReference type="Proteomes" id="UP000299102"/>
    </source>
</evidence>
<accession>A0A4C1U5F4</accession>
<proteinExistence type="predicted"/>